<feature type="compositionally biased region" description="Polar residues" evidence="1">
    <location>
        <begin position="1134"/>
        <end position="1147"/>
    </location>
</feature>
<feature type="compositionally biased region" description="Polar residues" evidence="1">
    <location>
        <begin position="1213"/>
        <end position="1226"/>
    </location>
</feature>
<feature type="compositionally biased region" description="Basic and acidic residues" evidence="1">
    <location>
        <begin position="376"/>
        <end position="386"/>
    </location>
</feature>
<feature type="compositionally biased region" description="Pro residues" evidence="1">
    <location>
        <begin position="2045"/>
        <end position="2055"/>
    </location>
</feature>
<feature type="compositionally biased region" description="Low complexity" evidence="1">
    <location>
        <begin position="1227"/>
        <end position="1239"/>
    </location>
</feature>
<feature type="compositionally biased region" description="Low complexity" evidence="1">
    <location>
        <begin position="991"/>
        <end position="1015"/>
    </location>
</feature>
<feature type="compositionally biased region" description="Pro residues" evidence="1">
    <location>
        <begin position="2006"/>
        <end position="2018"/>
    </location>
</feature>
<feature type="region of interest" description="Disordered" evidence="1">
    <location>
        <begin position="180"/>
        <end position="820"/>
    </location>
</feature>
<feature type="compositionally biased region" description="Low complexity" evidence="1">
    <location>
        <begin position="450"/>
        <end position="479"/>
    </location>
</feature>
<evidence type="ECO:0000256" key="1">
    <source>
        <dbReference type="SAM" id="MobiDB-lite"/>
    </source>
</evidence>
<dbReference type="PROSITE" id="PS50030">
    <property type="entry name" value="UBA"/>
    <property type="match status" value="1"/>
</dbReference>
<feature type="compositionally biased region" description="Low complexity" evidence="1">
    <location>
        <begin position="1779"/>
        <end position="1801"/>
    </location>
</feature>
<feature type="compositionally biased region" description="Low complexity" evidence="1">
    <location>
        <begin position="2310"/>
        <end position="2327"/>
    </location>
</feature>
<feature type="region of interest" description="Disordered" evidence="1">
    <location>
        <begin position="1828"/>
        <end position="1853"/>
    </location>
</feature>
<evidence type="ECO:0000313" key="3">
    <source>
        <dbReference type="EMBL" id="KAJ1981374.1"/>
    </source>
</evidence>
<dbReference type="EMBL" id="JANBQB010000128">
    <property type="protein sequence ID" value="KAJ1981374.1"/>
    <property type="molecule type" value="Genomic_DNA"/>
</dbReference>
<feature type="compositionally biased region" description="Polar residues" evidence="1">
    <location>
        <begin position="2063"/>
        <end position="2076"/>
    </location>
</feature>
<feature type="region of interest" description="Disordered" evidence="1">
    <location>
        <begin position="1365"/>
        <end position="1477"/>
    </location>
</feature>
<sequence length="2618" mass="266719">MASRQPSQVVLPDCQAPAGSVVKSQATSPGLPAHTSLHQTSPSSMVAKEASAHCPSLQPSMAALSQRELPLSQASPVVSATATKPNSPAGSRLSSQIVPPDASHASGSAAVSQAPMSPLAGPCQSGPEMQTFAHHQSLHTYAAPGTQQPEALTNVPSTANAAVTQPTSAVMSRQPSLVALSNGQLPPAGSEEALHAPPSPGPVPASAQTSVHTPSVATAPLPTSPTPGGSPVPCHTPAKAPGTPELPRQPSQAPLETTQLAVESVAASPAPASPVAGPKSSVHSASQHSLAAKDTSAVGASWHPSVAASPSHVSPSPRASPAVTKPASPVTPRQPSPVHPSAAPPPAFSVAVSRASPQPSPTPKSLHSASVLSPETEARSSSRESSIESVVLATAPTLPLTEKQSHASATSHPGAASRASLQPSIVISPPTPDLPAEGSIGTRSAPRTGPQSAKQSAAASPRSSAHPSPRSSSPPVSQAEPSPEAPPQLSQATSSGAADQQLKQSLQASRASPSLPPVTSHQPSVTEAANPTPSPGLSGQRSRVSVAQSPTSLRAMSRQPSVASVTGTIAPKDTTLPPSDDAPKPMSPVPRSPNAASPSLAGAKSLEQLADQATAQQPSGARSPSALKPVTSSEAPQSKDASGVQPATPPTGQTSHVGTSPPLPATPPQASVAAAIEETSQVPSATNLATPGVQSPKNSTAPISRASPYASQLAAARSRASLNRSQASPKDTRPASQHPSIAAASNSVAGSPPRSALSLPKSEHASPALSPTRVPSSVEPVAALVEGKSHDAEPNSNVARSVHGGHPLSQRGSQASVVKDEAPALPAVASLPLHVSMVKSRSQLSEPAAPSAHASRLQVEAEVEPVVVVEQLASPGQAPTSPAGPATSTPHSPQASMAKSHAPSPQRSSLHDSQLLSTAAAKDGTKAVSEVHEVAQPAGSAATSPRCSQLPTNVTRSPTATAHEPSVHTTASTPGQGPVNAKGVSNASGDPAARPTSPRISAAPSPPSRQSAMSAVVADGIKSPVPAPGPSGQASLGSPVAAGSETPNTIENRSMIGPTEPAVLSTTALAAEASSHQLPVETGAQAISNQELSIPRAEPEPELAPASTSPALPPSQLPPPTMLSKSIEAIRAIGSTSQHALSQSTSKATQTLATATPPPEPLVASRAHTGSQPPSVHDGPTPQPKPEDTSVADNSRMTRTSTAERIQQIRRPSISQLLERQASGNVSSQRSRASRTASQIEPSPAQPSQTGALESRSPEKVVTPSPPPESPRMIESPIWEPENNEKKITPKAAPSASNASHPLLAEASATSMSASQLEDQEQKLQELRSVLVTLSKSLAHLHSEAPSHPALAQLGSTAAIAEIDKQLEAVHQEQKQQSEAPPQASQLTHRSGSHLAPEAAATAQDQPASYHSTNAPSDSVDVLSEDASVHTMTPISSPKGWVGSGSAARLASSAVLDSQPSPKQGGEPTAVPLPKAAQLSQPSLLSVSQADHEVAELARVLSDPHSAAVPPAAALTDSHYSPVVISNRSSPHTVTPIRNGSRHSSPPAVTRVPTRSGSPLPAAIGGEGTSPIRQSSPDPQGRGANDSFFTGSLGSSLLHSPLDASPHPSGKASPQHSNSVVLDPQAVDAALASSIESSPGVDMAEEQRRLDALTEAVHTSAAALATVEAVTSAVKAGSLSVATYQDPPQLPPSPNVSHVARIPLPLSRSASAIHTSSIQVAGPEAVVDATPAPALRTSAEVSSAAPAPVADSHGASHGNFHPSKVVSTVQSRVASFEAQSQAPAAIAPSAVPSRKSSRSSSGQSTFDQAINFPLPASVATFVGQATSAGLGTSQRSSPRSPQARPVQASGNSHLPTAVKASLLAPAGTSRAPSAIASAIQEPERQADAVHVPQIVDEMVDQLHDVTGVLNSLMDGHPDFMEPITDVIRLVQSTVLNSIDHVARSLVSQRSTHPLATTEAAIVPSAPEIDVVAGYTSVQPAAQDKPVSASINGTPHRSENHASRVPSPAPMLSPKPSPTPARASQTPEVAKKTAEPSNAKCALQPSRPPSPRPMTAPPMANGAAMNTSATCSSLSSAQRSPMVSTAAALSQLLITKEKTLSPRQSVHGLPNASMVAPGSAAVAQPLPDPAPLPIHATTSPQKSPSTSVVSSKEKSATTEPSAASPPEANADAVTQPVNAAGSHSPTIPPTKISSVSETYTPAVVTGPVEILPTPSGPTSRGESTGKSATKASAPQSPPADPVQAPTVSSTRLTPPGRRTPQPYQQPGASMQSRHDSRASGAPPPPPPPPESHGAQPLNASISSVRSADHGSLPSLQSDSSSIASYDPQVEPSTPSPLLAERRPTGECSDHPSIAVSISGDPSCAEGIPVGFTPGDGGPPHDGGHHSFYHHRSGSGLWQDSVHGSYHYYRTFSERYPGYQQQYSYSQHQHAHHRTAGAPPYGQGGGKSPPTSAPTADPGFPTMANRGGQFPTGFACCPLGQPHSTEYQADKNHDTSNTRFTADTTNDTTGFRFSTGRGGRWEHAPVTSTLPSRKPKRSSRPPKSASASDIIDIPVVHYSANSPQDFRVDEAVADELHRGTQKIVDLGFRDYRTVHRVLKQSGGDVEVAIKRLEFMQAHPV</sequence>
<feature type="compositionally biased region" description="Pro residues" evidence="1">
    <location>
        <begin position="2280"/>
        <end position="2289"/>
    </location>
</feature>
<feature type="compositionally biased region" description="Low complexity" evidence="1">
    <location>
        <begin position="2156"/>
        <end position="2167"/>
    </location>
</feature>
<dbReference type="InterPro" id="IPR015940">
    <property type="entry name" value="UBA"/>
</dbReference>
<feature type="compositionally biased region" description="Polar residues" evidence="1">
    <location>
        <begin position="734"/>
        <end position="749"/>
    </location>
</feature>
<evidence type="ECO:0000259" key="2">
    <source>
        <dbReference type="PROSITE" id="PS50030"/>
    </source>
</evidence>
<feature type="compositionally biased region" description="Polar residues" evidence="1">
    <location>
        <begin position="630"/>
        <end position="640"/>
    </location>
</feature>
<evidence type="ECO:0000313" key="4">
    <source>
        <dbReference type="Proteomes" id="UP001151582"/>
    </source>
</evidence>
<feature type="compositionally biased region" description="Polar residues" evidence="1">
    <location>
        <begin position="678"/>
        <end position="702"/>
    </location>
</feature>
<feature type="compositionally biased region" description="Pro residues" evidence="1">
    <location>
        <begin position="1111"/>
        <end position="1121"/>
    </location>
</feature>
<feature type="compositionally biased region" description="Polar residues" evidence="1">
    <location>
        <begin position="611"/>
        <end position="622"/>
    </location>
</feature>
<feature type="compositionally biased region" description="Polar residues" evidence="1">
    <location>
        <begin position="903"/>
        <end position="917"/>
    </location>
</feature>
<feature type="compositionally biased region" description="Polar residues" evidence="1">
    <location>
        <begin position="249"/>
        <end position="260"/>
    </location>
</feature>
<comment type="caution">
    <text evidence="3">The sequence shown here is derived from an EMBL/GenBank/DDBJ whole genome shotgun (WGS) entry which is preliminary data.</text>
</comment>
<feature type="compositionally biased region" description="Low complexity" evidence="1">
    <location>
        <begin position="1833"/>
        <end position="1847"/>
    </location>
</feature>
<feature type="compositionally biased region" description="Polar residues" evidence="1">
    <location>
        <begin position="1403"/>
        <end position="1417"/>
    </location>
</feature>
<feature type="region of interest" description="Disordered" evidence="1">
    <location>
        <begin position="1981"/>
        <end position="2076"/>
    </location>
</feature>
<gene>
    <name evidence="3" type="ORF">H4R34_002103</name>
</gene>
<feature type="compositionally biased region" description="Polar residues" evidence="1">
    <location>
        <begin position="2260"/>
        <end position="2270"/>
    </location>
</feature>
<feature type="region of interest" description="Disordered" evidence="1">
    <location>
        <begin position="1779"/>
        <end position="1806"/>
    </location>
</feature>
<feature type="compositionally biased region" description="Low complexity" evidence="1">
    <location>
        <begin position="348"/>
        <end position="357"/>
    </location>
</feature>
<feature type="compositionally biased region" description="Polar residues" evidence="1">
    <location>
        <begin position="1377"/>
        <end position="1390"/>
    </location>
</feature>
<feature type="compositionally biased region" description="Low complexity" evidence="1">
    <location>
        <begin position="1738"/>
        <end position="1752"/>
    </location>
</feature>
<dbReference type="OrthoDB" id="10693267at2759"/>
<feature type="compositionally biased region" description="Low complexity" evidence="1">
    <location>
        <begin position="1062"/>
        <end position="1075"/>
    </location>
</feature>
<feature type="region of interest" description="Disordered" evidence="1">
    <location>
        <begin position="2485"/>
        <end position="2546"/>
    </location>
</feature>
<protein>
    <recommendedName>
        <fullName evidence="2">UBA domain-containing protein</fullName>
    </recommendedName>
</protein>
<feature type="compositionally biased region" description="Polar residues" evidence="1">
    <location>
        <begin position="1524"/>
        <end position="1544"/>
    </location>
</feature>
<organism evidence="3 4">
    <name type="scientific">Dimargaris verticillata</name>
    <dbReference type="NCBI Taxonomy" id="2761393"/>
    <lineage>
        <taxon>Eukaryota</taxon>
        <taxon>Fungi</taxon>
        <taxon>Fungi incertae sedis</taxon>
        <taxon>Zoopagomycota</taxon>
        <taxon>Kickxellomycotina</taxon>
        <taxon>Dimargaritomycetes</taxon>
        <taxon>Dimargaritales</taxon>
        <taxon>Dimargaritaceae</taxon>
        <taxon>Dimargaris</taxon>
    </lineage>
</organism>
<feature type="region of interest" description="Disordered" evidence="1">
    <location>
        <begin position="1"/>
        <end position="129"/>
    </location>
</feature>
<feature type="compositionally biased region" description="Polar residues" evidence="1">
    <location>
        <begin position="2135"/>
        <end position="2149"/>
    </location>
</feature>
<feature type="compositionally biased region" description="Polar residues" evidence="1">
    <location>
        <begin position="72"/>
        <end position="97"/>
    </location>
</feature>
<feature type="compositionally biased region" description="Polar residues" evidence="1">
    <location>
        <begin position="105"/>
        <end position="115"/>
    </location>
</feature>
<feature type="region of interest" description="Disordered" evidence="1">
    <location>
        <begin position="839"/>
        <end position="1322"/>
    </location>
</feature>
<feature type="region of interest" description="Disordered" evidence="1">
    <location>
        <begin position="1523"/>
        <end position="1618"/>
    </location>
</feature>
<feature type="compositionally biased region" description="Polar residues" evidence="1">
    <location>
        <begin position="941"/>
        <end position="960"/>
    </location>
</feature>
<feature type="compositionally biased region" description="Basic and acidic residues" evidence="1">
    <location>
        <begin position="2338"/>
        <end position="2348"/>
    </location>
</feature>
<feature type="compositionally biased region" description="Pro residues" evidence="1">
    <location>
        <begin position="332"/>
        <end position="347"/>
    </location>
</feature>
<feature type="region of interest" description="Disordered" evidence="1">
    <location>
        <begin position="2120"/>
        <end position="2385"/>
    </location>
</feature>
<feature type="compositionally biased region" description="Polar residues" evidence="1">
    <location>
        <begin position="1191"/>
        <end position="1205"/>
    </location>
</feature>
<feature type="compositionally biased region" description="Low complexity" evidence="1">
    <location>
        <begin position="1591"/>
        <end position="1602"/>
    </location>
</feature>
<name>A0A9W8B4T6_9FUNG</name>
<feature type="region of interest" description="Disordered" evidence="1">
    <location>
        <begin position="1737"/>
        <end position="1762"/>
    </location>
</feature>
<feature type="compositionally biased region" description="Polar residues" evidence="1">
    <location>
        <begin position="2174"/>
        <end position="2198"/>
    </location>
</feature>
<feature type="compositionally biased region" description="Low complexity" evidence="1">
    <location>
        <begin position="864"/>
        <end position="893"/>
    </location>
</feature>
<accession>A0A9W8B4T6</accession>
<dbReference type="Proteomes" id="UP001151582">
    <property type="component" value="Unassembled WGS sequence"/>
</dbReference>
<feature type="domain" description="UBA" evidence="2">
    <location>
        <begin position="2565"/>
        <end position="2613"/>
    </location>
</feature>
<proteinExistence type="predicted"/>
<keyword evidence="4" id="KW-1185">Reference proteome</keyword>
<feature type="compositionally biased region" description="Basic and acidic residues" evidence="1">
    <location>
        <begin position="1365"/>
        <end position="1376"/>
    </location>
</feature>
<feature type="region of interest" description="Disordered" evidence="1">
    <location>
        <begin position="2424"/>
        <end position="2455"/>
    </location>
</feature>
<feature type="compositionally biased region" description="Low complexity" evidence="1">
    <location>
        <begin position="261"/>
        <end position="282"/>
    </location>
</feature>
<feature type="compositionally biased region" description="Basic and acidic residues" evidence="1">
    <location>
        <begin position="923"/>
        <end position="933"/>
    </location>
</feature>
<feature type="compositionally biased region" description="Polar residues" evidence="1">
    <location>
        <begin position="488"/>
        <end position="567"/>
    </location>
</feature>
<feature type="compositionally biased region" description="Polar residues" evidence="1">
    <location>
        <begin position="2215"/>
        <end position="2233"/>
    </location>
</feature>
<reference evidence="3" key="1">
    <citation type="submission" date="2022-07" db="EMBL/GenBank/DDBJ databases">
        <title>Phylogenomic reconstructions and comparative analyses of Kickxellomycotina fungi.</title>
        <authorList>
            <person name="Reynolds N.K."/>
            <person name="Stajich J.E."/>
            <person name="Barry K."/>
            <person name="Grigoriev I.V."/>
            <person name="Crous P."/>
            <person name="Smith M.E."/>
        </authorList>
    </citation>
    <scope>NUCLEOTIDE SEQUENCE</scope>
    <source>
        <strain evidence="3">RSA 567</strain>
    </source>
</reference>
<feature type="compositionally biased region" description="Low complexity" evidence="1">
    <location>
        <begin position="710"/>
        <end position="728"/>
    </location>
</feature>
<feature type="compositionally biased region" description="Low complexity" evidence="1">
    <location>
        <begin position="304"/>
        <end position="323"/>
    </location>
</feature>
<feature type="compositionally biased region" description="Low complexity" evidence="1">
    <location>
        <begin position="1444"/>
        <end position="1456"/>
    </location>
</feature>
<feature type="compositionally biased region" description="Low complexity" evidence="1">
    <location>
        <begin position="2495"/>
        <end position="2513"/>
    </location>
</feature>